<sequence length="57" mass="6980">MQFSYLRRNKFKSLTPSQRYRSVANKTLKMRRWILQGCIRDTRKQCLYLMANTMVFT</sequence>
<reference evidence="1" key="1">
    <citation type="submission" date="2014-09" db="EMBL/GenBank/DDBJ databases">
        <authorList>
            <person name="Magalhaes I.L.F."/>
            <person name="Oliveira U."/>
            <person name="Santos F.R."/>
            <person name="Vidigal T.H.D.A."/>
            <person name="Brescovit A.D."/>
            <person name="Santos A.J."/>
        </authorList>
    </citation>
    <scope>NUCLEOTIDE SEQUENCE</scope>
    <source>
        <tissue evidence="1">Shoot tissue taken approximately 20 cm above the soil surface</tissue>
    </source>
</reference>
<accession>A0A0A9DYL2</accession>
<proteinExistence type="predicted"/>
<organism evidence="1">
    <name type="scientific">Arundo donax</name>
    <name type="common">Giant reed</name>
    <name type="synonym">Donax arundinaceus</name>
    <dbReference type="NCBI Taxonomy" id="35708"/>
    <lineage>
        <taxon>Eukaryota</taxon>
        <taxon>Viridiplantae</taxon>
        <taxon>Streptophyta</taxon>
        <taxon>Embryophyta</taxon>
        <taxon>Tracheophyta</taxon>
        <taxon>Spermatophyta</taxon>
        <taxon>Magnoliopsida</taxon>
        <taxon>Liliopsida</taxon>
        <taxon>Poales</taxon>
        <taxon>Poaceae</taxon>
        <taxon>PACMAD clade</taxon>
        <taxon>Arundinoideae</taxon>
        <taxon>Arundineae</taxon>
        <taxon>Arundo</taxon>
    </lineage>
</organism>
<dbReference type="EMBL" id="GBRH01209043">
    <property type="protein sequence ID" value="JAD88852.1"/>
    <property type="molecule type" value="Transcribed_RNA"/>
</dbReference>
<protein>
    <submittedName>
        <fullName evidence="1">Uncharacterized protein</fullName>
    </submittedName>
</protein>
<dbReference type="AlphaFoldDB" id="A0A0A9DYL2"/>
<evidence type="ECO:0000313" key="1">
    <source>
        <dbReference type="EMBL" id="JAD88852.1"/>
    </source>
</evidence>
<reference evidence="1" key="2">
    <citation type="journal article" date="2015" name="Data Brief">
        <title>Shoot transcriptome of the giant reed, Arundo donax.</title>
        <authorList>
            <person name="Barrero R.A."/>
            <person name="Guerrero F.D."/>
            <person name="Moolhuijzen P."/>
            <person name="Goolsby J.A."/>
            <person name="Tidwell J."/>
            <person name="Bellgard S.E."/>
            <person name="Bellgard M.I."/>
        </authorList>
    </citation>
    <scope>NUCLEOTIDE SEQUENCE</scope>
    <source>
        <tissue evidence="1">Shoot tissue taken approximately 20 cm above the soil surface</tissue>
    </source>
</reference>
<name>A0A0A9DYL2_ARUDO</name>